<feature type="compositionally biased region" description="Acidic residues" evidence="1">
    <location>
        <begin position="272"/>
        <end position="281"/>
    </location>
</feature>
<name>A0A4Y7KQJ1_PAPSO</name>
<organism evidence="3 4">
    <name type="scientific">Papaver somniferum</name>
    <name type="common">Opium poppy</name>
    <dbReference type="NCBI Taxonomy" id="3469"/>
    <lineage>
        <taxon>Eukaryota</taxon>
        <taxon>Viridiplantae</taxon>
        <taxon>Streptophyta</taxon>
        <taxon>Embryophyta</taxon>
        <taxon>Tracheophyta</taxon>
        <taxon>Spermatophyta</taxon>
        <taxon>Magnoliopsida</taxon>
        <taxon>Ranunculales</taxon>
        <taxon>Papaveraceae</taxon>
        <taxon>Papaveroideae</taxon>
        <taxon>Papaver</taxon>
    </lineage>
</organism>
<reference evidence="3 4" key="1">
    <citation type="journal article" date="2018" name="Science">
        <title>The opium poppy genome and morphinan production.</title>
        <authorList>
            <person name="Guo L."/>
            <person name="Winzer T."/>
            <person name="Yang X."/>
            <person name="Li Y."/>
            <person name="Ning Z."/>
            <person name="He Z."/>
            <person name="Teodor R."/>
            <person name="Lu Y."/>
            <person name="Bowser T.A."/>
            <person name="Graham I.A."/>
            <person name="Ye K."/>
        </authorList>
    </citation>
    <scope>NUCLEOTIDE SEQUENCE [LARGE SCALE GENOMIC DNA]</scope>
    <source>
        <strain evidence="4">cv. HN1</strain>
        <tissue evidence="3">Leaves</tissue>
    </source>
</reference>
<proteinExistence type="predicted"/>
<keyword evidence="4" id="KW-1185">Reference proteome</keyword>
<feature type="transmembrane region" description="Helical" evidence="2">
    <location>
        <begin position="162"/>
        <end position="181"/>
    </location>
</feature>
<feature type="region of interest" description="Disordered" evidence="1">
    <location>
        <begin position="250"/>
        <end position="281"/>
    </location>
</feature>
<protein>
    <submittedName>
        <fullName evidence="3">Uncharacterized protein</fullName>
    </submittedName>
</protein>
<evidence type="ECO:0000256" key="2">
    <source>
        <dbReference type="SAM" id="Phobius"/>
    </source>
</evidence>
<evidence type="ECO:0000256" key="1">
    <source>
        <dbReference type="SAM" id="MobiDB-lite"/>
    </source>
</evidence>
<dbReference type="Proteomes" id="UP000316621">
    <property type="component" value="Chromosome 8"/>
</dbReference>
<evidence type="ECO:0000313" key="3">
    <source>
        <dbReference type="EMBL" id="RZC74408.1"/>
    </source>
</evidence>
<dbReference type="PANTHER" id="PTHR36356:SF1">
    <property type="entry name" value="EXPRESSED PROTEIN"/>
    <property type="match status" value="1"/>
</dbReference>
<dbReference type="Gramene" id="RZC74408">
    <property type="protein sequence ID" value="RZC74408"/>
    <property type="gene ID" value="C5167_049890"/>
</dbReference>
<keyword evidence="2" id="KW-1133">Transmembrane helix</keyword>
<feature type="transmembrane region" description="Helical" evidence="2">
    <location>
        <begin position="187"/>
        <end position="207"/>
    </location>
</feature>
<dbReference type="OMA" id="WRCANDG"/>
<dbReference type="AlphaFoldDB" id="A0A4Y7KQJ1"/>
<keyword evidence="2" id="KW-0472">Membrane</keyword>
<keyword evidence="2" id="KW-0812">Transmembrane</keyword>
<feature type="compositionally biased region" description="Low complexity" evidence="1">
    <location>
        <begin position="15"/>
        <end position="26"/>
    </location>
</feature>
<accession>A0A4Y7KQJ1</accession>
<dbReference type="EMBL" id="CM010722">
    <property type="protein sequence ID" value="RZC74408.1"/>
    <property type="molecule type" value="Genomic_DNA"/>
</dbReference>
<dbReference type="OrthoDB" id="2018506at2759"/>
<sequence length="281" mass="31967">MSMATSLQWKPLLPSSSTSSTSSTSSIYHHHHHHQCCFGNNNNNNNNSLNFQVKANRKLRGVKIKAFQRSDFDGFAKKVTSKEAWKDAWRSANDGFEQLGYDAKKAAERLDRQYSISRRFDSIKESALIKVKEIDREYEIGRRWNSFSVDFSRNSPRYRKQLSDFLNSPLGRSFATIFFLWFALSGWLFRVLIFATFVLPVAAPLLIGTVAKNFVIEGACPQCKRKFAGIKNQVVRCQSCGNTVWQPKESTTSDFFSRGGGGSKSRSKSDPDIIDVEFEEK</sequence>
<feature type="region of interest" description="Disordered" evidence="1">
    <location>
        <begin position="1"/>
        <end position="26"/>
    </location>
</feature>
<evidence type="ECO:0000313" key="4">
    <source>
        <dbReference type="Proteomes" id="UP000316621"/>
    </source>
</evidence>
<dbReference type="GO" id="GO:0009507">
    <property type="term" value="C:chloroplast"/>
    <property type="evidence" value="ECO:0007669"/>
    <property type="project" value="TreeGrafter"/>
</dbReference>
<gene>
    <name evidence="3" type="ORF">C5167_049890</name>
</gene>
<dbReference type="PANTHER" id="PTHR36356">
    <property type="entry name" value="EXPRESSED PROTEIN"/>
    <property type="match status" value="1"/>
</dbReference>